<gene>
    <name evidence="2" type="ORF">WN985_02860</name>
</gene>
<sequence>MRPSVSCRLAGLRSDKILSSRTFFRDNRSARPRPPRRAHNTNHSREGRFPMTATRFAARARARRPLAHALAACALSLGIPLAAHAASLTPEQTVDVYLGAIVNNDAAKVEQFNATVRATADPKDAENMLLPANMYGEMREQMLGQMLAAMSESGREALAPSLDAMVTAYVGALQRAQCKATGAKRTPSEGGKGQELATVSFECKVPDVTPPGDEAMKMRADAKTDKQRFAAAKTMLAGVARAFNDAPVSRRVTAQVEMVGSDSKGWTTDSPESLLKPVVDALSGPVVAAVAAARQ</sequence>
<evidence type="ECO:0008006" key="4">
    <source>
        <dbReference type="Google" id="ProtNLM"/>
    </source>
</evidence>
<evidence type="ECO:0000313" key="3">
    <source>
        <dbReference type="Proteomes" id="UP001484179"/>
    </source>
</evidence>
<dbReference type="RefSeq" id="WP_342308643.1">
    <property type="nucleotide sequence ID" value="NZ_CP150849.1"/>
</dbReference>
<evidence type="ECO:0000313" key="2">
    <source>
        <dbReference type="EMBL" id="WZW54629.1"/>
    </source>
</evidence>
<feature type="region of interest" description="Disordered" evidence="1">
    <location>
        <begin position="26"/>
        <end position="46"/>
    </location>
</feature>
<dbReference type="Proteomes" id="UP001484179">
    <property type="component" value="Chromosome 1"/>
</dbReference>
<feature type="compositionally biased region" description="Basic residues" evidence="1">
    <location>
        <begin position="30"/>
        <end position="42"/>
    </location>
</feature>
<organism evidence="2 3">
    <name type="scientific">Burkholderia pyrrocinia</name>
    <name type="common">Pseudomonas pyrrocinia</name>
    <dbReference type="NCBI Taxonomy" id="60550"/>
    <lineage>
        <taxon>Bacteria</taxon>
        <taxon>Pseudomonadati</taxon>
        <taxon>Pseudomonadota</taxon>
        <taxon>Betaproteobacteria</taxon>
        <taxon>Burkholderiales</taxon>
        <taxon>Burkholderiaceae</taxon>
        <taxon>Burkholderia</taxon>
        <taxon>Burkholderia cepacia complex</taxon>
    </lineage>
</organism>
<evidence type="ECO:0000256" key="1">
    <source>
        <dbReference type="SAM" id="MobiDB-lite"/>
    </source>
</evidence>
<protein>
    <recommendedName>
        <fullName evidence="4">DUF2059 domain-containing protein</fullName>
    </recommendedName>
</protein>
<keyword evidence="3" id="KW-1185">Reference proteome</keyword>
<dbReference type="EMBL" id="CP150849">
    <property type="protein sequence ID" value="WZW54629.1"/>
    <property type="molecule type" value="Genomic_DNA"/>
</dbReference>
<reference evidence="2 3" key="1">
    <citation type="submission" date="2024-04" db="EMBL/GenBank/DDBJ databases">
        <title>Biological Control Activity of Plant Growth Promoting Rhizobacteria Burkholderia pyrrocinia BX1 against Tobacco black shank Introduction Tobacco black shank (TBS) caused by the oomycete Phytophthora. nicotianae (P. nicotianae) has become a destructive soil.</title>
        <authorList>
            <person name="Liu X."/>
            <person name="Shu C."/>
        </authorList>
    </citation>
    <scope>NUCLEOTIDE SEQUENCE [LARGE SCALE GENOMIC DNA]</scope>
    <source>
        <strain evidence="2 3">BX1</strain>
    </source>
</reference>
<accession>A0ABZ3BHT1</accession>
<name>A0ABZ3BHT1_BURPY</name>
<proteinExistence type="predicted"/>